<evidence type="ECO:0000256" key="5">
    <source>
        <dbReference type="ARBA" id="ARBA00022777"/>
    </source>
</evidence>
<evidence type="ECO:0000313" key="10">
    <source>
        <dbReference type="EnsemblMetazoa" id="CJA05754a.1"/>
    </source>
</evidence>
<feature type="region of interest" description="Disordered" evidence="8">
    <location>
        <begin position="419"/>
        <end position="438"/>
    </location>
</feature>
<dbReference type="Pfam" id="PF00069">
    <property type="entry name" value="Pkinase"/>
    <property type="match status" value="1"/>
</dbReference>
<evidence type="ECO:0000256" key="3">
    <source>
        <dbReference type="ARBA" id="ARBA00022679"/>
    </source>
</evidence>
<dbReference type="GO" id="GO:0005524">
    <property type="term" value="F:ATP binding"/>
    <property type="evidence" value="ECO:0007669"/>
    <property type="project" value="UniProtKB-UniRule"/>
</dbReference>
<dbReference type="SUPFAM" id="SSF56112">
    <property type="entry name" value="Protein kinase-like (PK-like)"/>
    <property type="match status" value="1"/>
</dbReference>
<organism evidence="10 11">
    <name type="scientific">Caenorhabditis japonica</name>
    <dbReference type="NCBI Taxonomy" id="281687"/>
    <lineage>
        <taxon>Eukaryota</taxon>
        <taxon>Metazoa</taxon>
        <taxon>Ecdysozoa</taxon>
        <taxon>Nematoda</taxon>
        <taxon>Chromadorea</taxon>
        <taxon>Rhabditida</taxon>
        <taxon>Rhabditina</taxon>
        <taxon>Rhabditomorpha</taxon>
        <taxon>Rhabditoidea</taxon>
        <taxon>Rhabditidae</taxon>
        <taxon>Peloderinae</taxon>
        <taxon>Caenorhabditis</taxon>
    </lineage>
</organism>
<keyword evidence="5" id="KW-0418">Kinase</keyword>
<keyword evidence="2" id="KW-0723">Serine/threonine-protein kinase</keyword>
<dbReference type="PROSITE" id="PS50011">
    <property type="entry name" value="PROTEIN_KINASE_DOM"/>
    <property type="match status" value="1"/>
</dbReference>
<feature type="binding site" evidence="7">
    <location>
        <position position="68"/>
    </location>
    <ligand>
        <name>ATP</name>
        <dbReference type="ChEBI" id="CHEBI:30616"/>
    </ligand>
</feature>
<dbReference type="PRINTS" id="PR00109">
    <property type="entry name" value="TYRKINASE"/>
</dbReference>
<dbReference type="GO" id="GO:0007254">
    <property type="term" value="P:JNK cascade"/>
    <property type="evidence" value="ECO:0007669"/>
    <property type="project" value="TreeGrafter"/>
</dbReference>
<dbReference type="SMART" id="SM00220">
    <property type="entry name" value="S_TKc"/>
    <property type="match status" value="1"/>
</dbReference>
<keyword evidence="11" id="KW-1185">Reference proteome</keyword>
<evidence type="ECO:0000256" key="7">
    <source>
        <dbReference type="PROSITE-ProRule" id="PRU10141"/>
    </source>
</evidence>
<dbReference type="AlphaFoldDB" id="A0A8R1DL20"/>
<evidence type="ECO:0000256" key="2">
    <source>
        <dbReference type="ARBA" id="ARBA00022527"/>
    </source>
</evidence>
<dbReference type="Proteomes" id="UP000005237">
    <property type="component" value="Unassembled WGS sequence"/>
</dbReference>
<evidence type="ECO:0000256" key="4">
    <source>
        <dbReference type="ARBA" id="ARBA00022741"/>
    </source>
</evidence>
<protein>
    <submittedName>
        <fullName evidence="10">Mitogen-activated protein kinase kinase kinase</fullName>
    </submittedName>
</protein>
<dbReference type="EnsemblMetazoa" id="CJA05754a.1">
    <property type="protein sequence ID" value="CJA05754a.1"/>
    <property type="gene ID" value="WBGene00124958"/>
</dbReference>
<evidence type="ECO:0000256" key="8">
    <source>
        <dbReference type="SAM" id="MobiDB-lite"/>
    </source>
</evidence>
<reference evidence="10" key="2">
    <citation type="submission" date="2022-06" db="UniProtKB">
        <authorList>
            <consortium name="EnsemblMetazoa"/>
        </authorList>
    </citation>
    <scope>IDENTIFICATION</scope>
    <source>
        <strain evidence="10">DF5081</strain>
    </source>
</reference>
<dbReference type="PANTHER" id="PTHR46716">
    <property type="entry name" value="MITOGEN-ACTIVATED PROTEIN KINASE KINASE KINASE 7"/>
    <property type="match status" value="1"/>
</dbReference>
<proteinExistence type="inferred from homology"/>
<dbReference type="InterPro" id="IPR001245">
    <property type="entry name" value="Ser-Thr/Tyr_kinase_cat_dom"/>
</dbReference>
<dbReference type="GO" id="GO:0004709">
    <property type="term" value="F:MAP kinase kinase kinase activity"/>
    <property type="evidence" value="ECO:0007669"/>
    <property type="project" value="TreeGrafter"/>
</dbReference>
<sequence length="438" mass="50209">MAKPAAVRFEKRRTRDSGLCATNEIPEIPTFCIDNLNNICLGRGTYGVVEKTRYRKSRNDVYLPAAIKYANDSCHIMTLIREAKIMMELNHDNVVRIYGLYDCSRHGRGVVMEYMDCGSMADLIYNQRTIDYSIDHIASWMFQLSSAVYSFHRNNQVHRDLKLQNMLLCDRYRTMKLCDFGTYTNLRQTMTSNRGTPITMAPEVFRCEEYDAKSDIYSIGIIMWQLFSREPPYNVNLSVEGILYKVANANLRPTELTCNPIFSAFWKRCWDNDPNVRPSSQECVEYFGHMRDEFPDGQKPLSDSSTNDRADTPKPRALCPLLNSTSTSFSGTDSRTLIQSDLLDEPTAMSRTSFMKPIDPDVRDETSMRVFNEHCKACENLVQEEQLSNVALNAKSSNCWRNDEKDKRLGCGEEEETKKLCGTRHQSKKGGHDTAYGL</sequence>
<reference evidence="11" key="1">
    <citation type="submission" date="2010-08" db="EMBL/GenBank/DDBJ databases">
        <authorList>
            <consortium name="Caenorhabditis japonica Sequencing Consortium"/>
            <person name="Wilson R.K."/>
        </authorList>
    </citation>
    <scope>NUCLEOTIDE SEQUENCE [LARGE SCALE GENOMIC DNA]</scope>
    <source>
        <strain evidence="11">DF5081</strain>
    </source>
</reference>
<dbReference type="InterPro" id="IPR011009">
    <property type="entry name" value="Kinase-like_dom_sf"/>
</dbReference>
<evidence type="ECO:0000259" key="9">
    <source>
        <dbReference type="PROSITE" id="PS50011"/>
    </source>
</evidence>
<feature type="domain" description="Protein kinase" evidence="9">
    <location>
        <begin position="35"/>
        <end position="295"/>
    </location>
</feature>
<comment type="similarity">
    <text evidence="1">Belongs to the protein kinase superfamily. STE Ser/Thr protein kinase family. MAP kinase kinase kinase subfamily.</text>
</comment>
<dbReference type="GO" id="GO:0006955">
    <property type="term" value="P:immune response"/>
    <property type="evidence" value="ECO:0007669"/>
    <property type="project" value="TreeGrafter"/>
</dbReference>
<evidence type="ECO:0000256" key="1">
    <source>
        <dbReference type="ARBA" id="ARBA00006529"/>
    </source>
</evidence>
<name>A0A8R1DL20_CAEJA</name>
<dbReference type="PANTHER" id="PTHR46716:SF1">
    <property type="entry name" value="MITOGEN-ACTIVATED PROTEIN KINASE KINASE KINASE 7"/>
    <property type="match status" value="1"/>
</dbReference>
<keyword evidence="4 7" id="KW-0547">Nucleotide-binding</keyword>
<feature type="region of interest" description="Disordered" evidence="8">
    <location>
        <begin position="295"/>
        <end position="317"/>
    </location>
</feature>
<evidence type="ECO:0000313" key="11">
    <source>
        <dbReference type="Proteomes" id="UP000005237"/>
    </source>
</evidence>
<dbReference type="GO" id="GO:0043123">
    <property type="term" value="P:positive regulation of canonical NF-kappaB signal transduction"/>
    <property type="evidence" value="ECO:0007669"/>
    <property type="project" value="TreeGrafter"/>
</dbReference>
<dbReference type="InterPro" id="IPR017441">
    <property type="entry name" value="Protein_kinase_ATP_BS"/>
</dbReference>
<evidence type="ECO:0000256" key="6">
    <source>
        <dbReference type="ARBA" id="ARBA00022840"/>
    </source>
</evidence>
<dbReference type="Gene3D" id="1.10.510.10">
    <property type="entry name" value="Transferase(Phosphotransferase) domain 1"/>
    <property type="match status" value="1"/>
</dbReference>
<accession>A0A8R1DL20</accession>
<dbReference type="InterPro" id="IPR000719">
    <property type="entry name" value="Prot_kinase_dom"/>
</dbReference>
<keyword evidence="6 7" id="KW-0067">ATP-binding</keyword>
<keyword evidence="3" id="KW-0808">Transferase</keyword>
<dbReference type="PROSITE" id="PS00107">
    <property type="entry name" value="PROTEIN_KINASE_ATP"/>
    <property type="match status" value="1"/>
</dbReference>